<name>A0AAJ4XNW1_9BASI</name>
<comment type="caution">
    <text evidence="1">The sequence shown here is derived from an EMBL/GenBank/DDBJ whole genome shotgun (WGS) entry which is preliminary data.</text>
</comment>
<sequence length="78" mass="9074">MSIWLEQEGWERVRKKDDCGVQKVKESKNQELNCFSHYTCVFALCRDDGQKKVSLHHSNTSYASKVLISKLYHSIPNT</sequence>
<reference evidence="1" key="1">
    <citation type="submission" date="2023-10" db="EMBL/GenBank/DDBJ databases">
        <authorList>
            <person name="Guldener U."/>
        </authorList>
    </citation>
    <scope>NUCLEOTIDE SEQUENCE</scope>
    <source>
        <strain evidence="1">Mp4</strain>
    </source>
</reference>
<proteinExistence type="predicted"/>
<dbReference type="AlphaFoldDB" id="A0AAJ4XNW1"/>
<gene>
    <name evidence="1" type="ORF">MEPE_03182</name>
</gene>
<accession>A0AAJ4XNW1</accession>
<evidence type="ECO:0000313" key="1">
    <source>
        <dbReference type="EMBL" id="SNX84473.1"/>
    </source>
</evidence>
<protein>
    <submittedName>
        <fullName evidence="1">Uncharacterized protein</fullName>
    </submittedName>
</protein>
<keyword evidence="2" id="KW-1185">Reference proteome</keyword>
<organism evidence="1 2">
    <name type="scientific">Melanopsichium pennsylvanicum</name>
    <dbReference type="NCBI Taxonomy" id="63383"/>
    <lineage>
        <taxon>Eukaryota</taxon>
        <taxon>Fungi</taxon>
        <taxon>Dikarya</taxon>
        <taxon>Basidiomycota</taxon>
        <taxon>Ustilaginomycotina</taxon>
        <taxon>Ustilaginomycetes</taxon>
        <taxon>Ustilaginales</taxon>
        <taxon>Ustilaginaceae</taxon>
        <taxon>Melanopsichium</taxon>
    </lineage>
</organism>
<dbReference type="EMBL" id="OAPG01000006">
    <property type="protein sequence ID" value="SNX84473.1"/>
    <property type="molecule type" value="Genomic_DNA"/>
</dbReference>
<dbReference type="Proteomes" id="UP001294444">
    <property type="component" value="Unassembled WGS sequence"/>
</dbReference>
<evidence type="ECO:0000313" key="2">
    <source>
        <dbReference type="Proteomes" id="UP001294444"/>
    </source>
</evidence>